<sequence>MRRCAMIRNGSQRYWSVHLLAMVLALSLVTGFAVTAGLRVRRKEQPFWHMW</sequence>
<dbReference type="AlphaFoldDB" id="D4BMC3"/>
<gene>
    <name evidence="1" type="ORF">BIFBRE_03217</name>
</gene>
<protein>
    <submittedName>
        <fullName evidence="1">Uncharacterized protein</fullName>
    </submittedName>
</protein>
<proteinExistence type="predicted"/>
<name>D4BMC3_BIFBR</name>
<dbReference type="HOGENOM" id="CLU_3180692_0_0_11"/>
<keyword evidence="2" id="KW-1185">Reference proteome</keyword>
<dbReference type="Proteomes" id="UP000003191">
    <property type="component" value="Unassembled WGS sequence"/>
</dbReference>
<comment type="caution">
    <text evidence="1">The sequence shown here is derived from an EMBL/GenBank/DDBJ whole genome shotgun (WGS) entry which is preliminary data.</text>
</comment>
<evidence type="ECO:0000313" key="2">
    <source>
        <dbReference type="Proteomes" id="UP000003191"/>
    </source>
</evidence>
<reference evidence="1 2" key="1">
    <citation type="submission" date="2010-02" db="EMBL/GenBank/DDBJ databases">
        <authorList>
            <person name="Weinstock G."/>
            <person name="Sodergren E."/>
            <person name="Clifton S."/>
            <person name="Fulton L."/>
            <person name="Fulton B."/>
            <person name="Courtney L."/>
            <person name="Fronick C."/>
            <person name="Harrison M."/>
            <person name="Strong C."/>
            <person name="Farmer C."/>
            <person name="Delahaunty K."/>
            <person name="Markovic C."/>
            <person name="Hall O."/>
            <person name="Minx P."/>
            <person name="Tomlinson C."/>
            <person name="Mitreva M."/>
            <person name="Nelson J."/>
            <person name="Hou S."/>
            <person name="Wollam A."/>
            <person name="Pepin K.H."/>
            <person name="Johnson M."/>
            <person name="Bhonagiri V."/>
            <person name="Zhang X."/>
            <person name="Suruliraj S."/>
            <person name="Warren W."/>
            <person name="Chinwalla A."/>
            <person name="Mardis E.R."/>
            <person name="Wilson R.K."/>
        </authorList>
    </citation>
    <scope>NUCLEOTIDE SEQUENCE [LARGE SCALE GENOMIC DNA]</scope>
    <source>
        <strain evidence="1 2">DSM 20213</strain>
    </source>
</reference>
<dbReference type="EMBL" id="ACCG02000005">
    <property type="protein sequence ID" value="EFE89942.1"/>
    <property type="molecule type" value="Genomic_DNA"/>
</dbReference>
<accession>D4BMC3</accession>
<organism evidence="1 2">
    <name type="scientific">Bifidobacterium breve DSM 20213 = JCM 1192</name>
    <dbReference type="NCBI Taxonomy" id="518634"/>
    <lineage>
        <taxon>Bacteria</taxon>
        <taxon>Bacillati</taxon>
        <taxon>Actinomycetota</taxon>
        <taxon>Actinomycetes</taxon>
        <taxon>Bifidobacteriales</taxon>
        <taxon>Bifidobacteriaceae</taxon>
        <taxon>Bifidobacterium</taxon>
    </lineage>
</organism>
<evidence type="ECO:0000313" key="1">
    <source>
        <dbReference type="EMBL" id="EFE89942.1"/>
    </source>
</evidence>